<keyword evidence="2" id="KW-1185">Reference proteome</keyword>
<dbReference type="Proteomes" id="UP000676194">
    <property type="component" value="Chromosome"/>
</dbReference>
<organism evidence="1 2">
    <name type="scientific">Telmatocola sphagniphila</name>
    <dbReference type="NCBI Taxonomy" id="1123043"/>
    <lineage>
        <taxon>Bacteria</taxon>
        <taxon>Pseudomonadati</taxon>
        <taxon>Planctomycetota</taxon>
        <taxon>Planctomycetia</taxon>
        <taxon>Gemmatales</taxon>
        <taxon>Gemmataceae</taxon>
    </lineage>
</organism>
<evidence type="ECO:0000313" key="1">
    <source>
        <dbReference type="EMBL" id="QVL31762.1"/>
    </source>
</evidence>
<name>A0A8E6EUV1_9BACT</name>
<dbReference type="KEGG" id="tsph:KIH39_23450"/>
<reference evidence="1" key="1">
    <citation type="submission" date="2021-05" db="EMBL/GenBank/DDBJ databases">
        <title>Complete genome sequence of the cellulolytic planctomycete Telmatocola sphagniphila SP2T and characterization of the first cellulase from planctomycetes.</title>
        <authorList>
            <person name="Rakitin A.L."/>
            <person name="Beletsky A.V."/>
            <person name="Naumoff D.G."/>
            <person name="Kulichevskaya I.S."/>
            <person name="Mardanov A.V."/>
            <person name="Ravin N.V."/>
            <person name="Dedysh S.N."/>
        </authorList>
    </citation>
    <scope>NUCLEOTIDE SEQUENCE</scope>
    <source>
        <strain evidence="1">SP2T</strain>
    </source>
</reference>
<protein>
    <submittedName>
        <fullName evidence="1">Uncharacterized protein</fullName>
    </submittedName>
</protein>
<accession>A0A8E6EUV1</accession>
<proteinExistence type="predicted"/>
<dbReference type="RefSeq" id="WP_213495983.1">
    <property type="nucleotide sequence ID" value="NZ_CP074694.1"/>
</dbReference>
<evidence type="ECO:0000313" key="2">
    <source>
        <dbReference type="Proteomes" id="UP000676194"/>
    </source>
</evidence>
<sequence length="142" mass="15676">MIGSLSHLTNRCEAVLLTGGSDGSPLTRKIKGKAFFESKRECGDVGTFPKSRGDQMKWPSNEIVEDNGTLEWKTFAVNDCVSVGDLQIAICWDSKQTKGKGNDHSQPGKSLLNPRYYKTEISGLTATITKTSTALEQFEWEK</sequence>
<dbReference type="EMBL" id="CP074694">
    <property type="protein sequence ID" value="QVL31762.1"/>
    <property type="molecule type" value="Genomic_DNA"/>
</dbReference>
<dbReference type="AlphaFoldDB" id="A0A8E6EUV1"/>
<gene>
    <name evidence="1" type="ORF">KIH39_23450</name>
</gene>